<evidence type="ECO:0000313" key="4">
    <source>
        <dbReference type="Proteomes" id="UP000003959"/>
    </source>
</evidence>
<sequence length="767" mass="85690">MTRNREFPDRWPTSNGSSSGKFNGWQPNQSQPVTQPNVNYPDRGNPSTQPPQQSEKFGVGQPVANSRLNTAQTTGRQAPSGKTTGVKNLLPRSWQFWSALVVLLFGSAGFASAMMLLRLPAVPNCRAVFWPTASASMRLSCAQVAANQQTVPQLLKAIALVDALPEDHPLRPQVNQHIEEWSQVILEIGEAKFQAGQLSEALKIAKRIPSKSVAGAIVEKRVKRWQKIWSRAEGVYEQAEKQLRLSNWNLAFREAVRLTYVDNDYWATAKYNQLTDKIKMGREDSAKLDKAYELSRSGNIEKILAAIEKAKEITEQSYAYKEAQDLIKDSGNKLVEIAQNKLEQGKWSEVLDIAYKLPETIKVPELKSDLIDLAHALSRAESGTTWDLEEAIASAQKLGSERPLYKKGQQLISRWQREVEDVARLERARTYATSGLPSDLRLAVAEVEQIPRGNPRYEEARGEIRDWTRQIQLIEDRPFLERAAQLASYGSIDSLQAAVQEARKISRGRSLYQEAQSKINQWSRSIQQQEDQPYLDQARTLAIRGDLYAAVATAQQIKAGRALYNEAQSKVRSWKLELEGQQRLREAYQIAEAGTPQALRKAIRVARQVPTSTKSRSEARTVVNRWSYKILSIARSRSAYNLSESIAIANIVPSGTRPYQEAQRQIQSWRKILAPPPPPPVPVRRPRPVPPPSPPQVVIPKPAPSPPSVVKPSSVVKPPSPVRSFPIVVPPPEVTSPSGIVKPPTQLEPPRFNPPAGRKIELIDADS</sequence>
<feature type="compositionally biased region" description="Basic and acidic residues" evidence="1">
    <location>
        <begin position="758"/>
        <end position="767"/>
    </location>
</feature>
<accession>F4XI05</accession>
<feature type="compositionally biased region" description="Polar residues" evidence="1">
    <location>
        <begin position="12"/>
        <end position="38"/>
    </location>
</feature>
<feature type="compositionally biased region" description="Polar residues" evidence="1">
    <location>
        <begin position="45"/>
        <end position="55"/>
    </location>
</feature>
<proteinExistence type="predicted"/>
<protein>
    <recommendedName>
        <fullName evidence="5">Chromosome segregation ATPase</fullName>
    </recommendedName>
</protein>
<gene>
    <name evidence="3" type="ORF">LYNGBM3L_00620</name>
</gene>
<keyword evidence="4" id="KW-1185">Reference proteome</keyword>
<dbReference type="AlphaFoldDB" id="F4XI05"/>
<feature type="region of interest" description="Disordered" evidence="1">
    <location>
        <begin position="672"/>
        <end position="767"/>
    </location>
</feature>
<feature type="region of interest" description="Disordered" evidence="1">
    <location>
        <begin position="1"/>
        <end position="59"/>
    </location>
</feature>
<name>F4XI05_9CYAN</name>
<dbReference type="EMBL" id="GL890815">
    <property type="protein sequence ID" value="EGJ35711.1"/>
    <property type="molecule type" value="Genomic_DNA"/>
</dbReference>
<keyword evidence="2" id="KW-0472">Membrane</keyword>
<keyword evidence="2" id="KW-0812">Transmembrane</keyword>
<evidence type="ECO:0000256" key="1">
    <source>
        <dbReference type="SAM" id="MobiDB-lite"/>
    </source>
</evidence>
<feature type="compositionally biased region" description="Pro residues" evidence="1">
    <location>
        <begin position="674"/>
        <end position="709"/>
    </location>
</feature>
<feature type="transmembrane region" description="Helical" evidence="2">
    <location>
        <begin position="96"/>
        <end position="117"/>
    </location>
</feature>
<dbReference type="HOGENOM" id="CLU_019646_0_0_3"/>
<organism evidence="3 4">
    <name type="scientific">Moorena producens 3L</name>
    <dbReference type="NCBI Taxonomy" id="489825"/>
    <lineage>
        <taxon>Bacteria</taxon>
        <taxon>Bacillati</taxon>
        <taxon>Cyanobacteriota</taxon>
        <taxon>Cyanophyceae</taxon>
        <taxon>Coleofasciculales</taxon>
        <taxon>Coleofasciculaceae</taxon>
        <taxon>Moorena</taxon>
    </lineage>
</organism>
<reference evidence="4" key="1">
    <citation type="journal article" date="2011" name="Proc. Natl. Acad. Sci. U.S.A.">
        <title>Genomic insights into the physiology and ecology of the marine filamentous cyanobacterium Lyngbya majuscula.</title>
        <authorList>
            <person name="Jones A.C."/>
            <person name="Monroe E.A."/>
            <person name="Podell S."/>
            <person name="Hess W.R."/>
            <person name="Klages S."/>
            <person name="Esquenazi E."/>
            <person name="Niessen S."/>
            <person name="Hoover H."/>
            <person name="Rothmann M."/>
            <person name="Lasken R.S."/>
            <person name="Yates J.R.III."/>
            <person name="Reinhardt R."/>
            <person name="Kube M."/>
            <person name="Burkart M.D."/>
            <person name="Allen E.E."/>
            <person name="Dorrestein P.C."/>
            <person name="Gerwick W.H."/>
            <person name="Gerwick L."/>
        </authorList>
    </citation>
    <scope>NUCLEOTIDE SEQUENCE [LARGE SCALE GENOMIC DNA]</scope>
    <source>
        <strain evidence="4">3L</strain>
    </source>
</reference>
<evidence type="ECO:0008006" key="5">
    <source>
        <dbReference type="Google" id="ProtNLM"/>
    </source>
</evidence>
<dbReference type="eggNOG" id="COG0457">
    <property type="taxonomic scope" value="Bacteria"/>
</dbReference>
<evidence type="ECO:0000313" key="3">
    <source>
        <dbReference type="EMBL" id="EGJ35711.1"/>
    </source>
</evidence>
<feature type="compositionally biased region" description="Low complexity" evidence="1">
    <location>
        <begin position="710"/>
        <end position="726"/>
    </location>
</feature>
<keyword evidence="2" id="KW-1133">Transmembrane helix</keyword>
<dbReference type="Proteomes" id="UP000003959">
    <property type="component" value="Unassembled WGS sequence"/>
</dbReference>
<dbReference type="RefSeq" id="WP_008177481.1">
    <property type="nucleotide sequence ID" value="NZ_GL890815.1"/>
</dbReference>
<evidence type="ECO:0000256" key="2">
    <source>
        <dbReference type="SAM" id="Phobius"/>
    </source>
</evidence>